<evidence type="ECO:0000313" key="3">
    <source>
        <dbReference type="Proteomes" id="UP000262699"/>
    </source>
</evidence>
<sequence length="340" mass="36867">MVSVRVQGFCLLLRVGRRAPVGRWGLSTITATDLETALAGDPEALDVHLTLIERDVAVAGQSVRIHCHCLAIDGNGRVQLRRLAEFMRHAAADYAISRPKLAQAKARDAKFNSNDAVAALVEEAKRSFTDLANTGEGGELLLYLLAQRFLKLPQILCKMDLKTDPKVHYHGADGVYAGVTSEGTLKLYWGESKVYAKAADAIASCLKSLAPYLVEEEHEGAERERDLILLSDKADLNDQELTAALRKYFDRSSPMSNRVCYCGVALVGFGVPFYPGEGAVAVADDVAAAVKEALADWVEKVGAGIVSNKLESLEIEFLCVPLPSAQGFRDAFLEVMGLKT</sequence>
<organism evidence="2 3">
    <name type="scientific">Sphingomonas bacterium</name>
    <dbReference type="NCBI Taxonomy" id="1895847"/>
    <lineage>
        <taxon>Bacteria</taxon>
        <taxon>Pseudomonadati</taxon>
        <taxon>Pseudomonadota</taxon>
        <taxon>Alphaproteobacteria</taxon>
        <taxon>Sphingomonadales</taxon>
        <taxon>Sphingomonadaceae</taxon>
        <taxon>Sphingomonas</taxon>
    </lineage>
</organism>
<dbReference type="InterPro" id="IPR014976">
    <property type="entry name" value="AbpA_HamA_C"/>
</dbReference>
<gene>
    <name evidence="2" type="ORF">DEP91_05930</name>
</gene>
<dbReference type="Proteomes" id="UP000262699">
    <property type="component" value="Unassembled WGS sequence"/>
</dbReference>
<dbReference type="AlphaFoldDB" id="A0A3D0WAD8"/>
<name>A0A3D0WAD8_9SPHN</name>
<protein>
    <submittedName>
        <fullName evidence="2">DUF1837 domain-containing protein</fullName>
    </submittedName>
</protein>
<reference evidence="2 3" key="1">
    <citation type="journal article" date="2018" name="Nat. Biotechnol.">
        <title>A standardized bacterial taxonomy based on genome phylogeny substantially revises the tree of life.</title>
        <authorList>
            <person name="Parks D.H."/>
            <person name="Chuvochina M."/>
            <person name="Waite D.W."/>
            <person name="Rinke C."/>
            <person name="Skarshewski A."/>
            <person name="Chaumeil P.A."/>
            <person name="Hugenholtz P."/>
        </authorList>
    </citation>
    <scope>NUCLEOTIDE SEQUENCE [LARGE SCALE GENOMIC DNA]</scope>
    <source>
        <strain evidence="2">UBA9015</strain>
    </source>
</reference>
<evidence type="ECO:0000259" key="1">
    <source>
        <dbReference type="Pfam" id="PF08878"/>
    </source>
</evidence>
<evidence type="ECO:0000313" key="2">
    <source>
        <dbReference type="EMBL" id="HCB75701.1"/>
    </source>
</evidence>
<proteinExistence type="predicted"/>
<dbReference type="EMBL" id="DOYJ01000163">
    <property type="protein sequence ID" value="HCB75701.1"/>
    <property type="molecule type" value="Genomic_DNA"/>
</dbReference>
<dbReference type="Pfam" id="PF08878">
    <property type="entry name" value="HamA"/>
    <property type="match status" value="1"/>
</dbReference>
<feature type="domain" description="Anti-bacteriophage protein A/HamA C-terminal" evidence="1">
    <location>
        <begin position="58"/>
        <end position="334"/>
    </location>
</feature>
<comment type="caution">
    <text evidence="2">The sequence shown here is derived from an EMBL/GenBank/DDBJ whole genome shotgun (WGS) entry which is preliminary data.</text>
</comment>
<accession>A0A3D0WAD8</accession>